<dbReference type="Proteomes" id="UP001321047">
    <property type="component" value="Unassembled WGS sequence"/>
</dbReference>
<dbReference type="Pfam" id="PF01917">
    <property type="entry name" value="Flagellin_arch-type"/>
    <property type="match status" value="1"/>
</dbReference>
<proteinExistence type="predicted"/>
<dbReference type="GO" id="GO:0005198">
    <property type="term" value="F:structural molecule activity"/>
    <property type="evidence" value="ECO:0007669"/>
    <property type="project" value="InterPro"/>
</dbReference>
<feature type="transmembrane region" description="Helical" evidence="1">
    <location>
        <begin position="6"/>
        <end position="24"/>
    </location>
</feature>
<dbReference type="RefSeq" id="WP_342807831.1">
    <property type="nucleotide sequence ID" value="NZ_JAOPJZ010000004.1"/>
</dbReference>
<sequence>MGFSTSGAVAILFIGLLVAVGIVYPTLETAHDRRAGAIDERDERALDLRNAAFEVETSYDAGSETVSVNVTNTGTTTLSVTEIDLLLDGVLQTETATAVNDDATRERLHSGEVLEITVENVAEEPNRVKVVTEHGLARVLTEGGG</sequence>
<dbReference type="AlphaFoldDB" id="A0AAP3E6E2"/>
<dbReference type="InterPro" id="IPR002774">
    <property type="entry name" value="Flagellin_arc-type"/>
</dbReference>
<keyword evidence="1" id="KW-1133">Transmembrane helix</keyword>
<name>A0AAP3E6E2_9EURY</name>
<reference evidence="2 3" key="1">
    <citation type="submission" date="2022-09" db="EMBL/GenBank/DDBJ databases">
        <title>Enrichment on poylsaccharides allowed isolation of novel metabolic and taxonomic groups of Haloarchaea.</title>
        <authorList>
            <person name="Sorokin D.Y."/>
            <person name="Elcheninov A.G."/>
            <person name="Khizhniak T.V."/>
            <person name="Kolganova T.V."/>
            <person name="Kublanov I.V."/>
        </authorList>
    </citation>
    <scope>NUCLEOTIDE SEQUENCE [LARGE SCALE GENOMIC DNA]</scope>
    <source>
        <strain evidence="2 3">AArc-curdl1</strain>
    </source>
</reference>
<dbReference type="PANTHER" id="PTHR42200:SF2">
    <property type="entry name" value="ARCHAEAL FLAGELLA-RELATED PROTEIN F"/>
    <property type="match status" value="1"/>
</dbReference>
<protein>
    <submittedName>
        <fullName evidence="2">Flagellin</fullName>
    </submittedName>
</protein>
<accession>A0AAP3E6E2</accession>
<keyword evidence="1" id="KW-0812">Transmembrane</keyword>
<keyword evidence="2" id="KW-0969">Cilium</keyword>
<keyword evidence="2" id="KW-0966">Cell projection</keyword>
<dbReference type="EMBL" id="JAOPJZ010000004">
    <property type="protein sequence ID" value="MCU4751737.1"/>
    <property type="molecule type" value="Genomic_DNA"/>
</dbReference>
<comment type="caution">
    <text evidence="2">The sequence shown here is derived from an EMBL/GenBank/DDBJ whole genome shotgun (WGS) entry which is preliminary data.</text>
</comment>
<evidence type="ECO:0000313" key="2">
    <source>
        <dbReference type="EMBL" id="MCU4751737.1"/>
    </source>
</evidence>
<keyword evidence="2" id="KW-0282">Flagellum</keyword>
<gene>
    <name evidence="2" type="ORF">OB919_07040</name>
</gene>
<dbReference type="GO" id="GO:0097588">
    <property type="term" value="P:archaeal or bacterial-type flagellum-dependent cell motility"/>
    <property type="evidence" value="ECO:0007669"/>
    <property type="project" value="InterPro"/>
</dbReference>
<dbReference type="PANTHER" id="PTHR42200">
    <property type="entry name" value="ARCHAEAL FLAGELLA-RELATED PROTEIN F-RELATED"/>
    <property type="match status" value="1"/>
</dbReference>
<keyword evidence="1" id="KW-0472">Membrane</keyword>
<evidence type="ECO:0000313" key="3">
    <source>
        <dbReference type="Proteomes" id="UP001321047"/>
    </source>
</evidence>
<evidence type="ECO:0000256" key="1">
    <source>
        <dbReference type="SAM" id="Phobius"/>
    </source>
</evidence>
<organism evidence="2 3">
    <name type="scientific">Natronosalvus hydrolyticus</name>
    <dbReference type="NCBI Taxonomy" id="2979988"/>
    <lineage>
        <taxon>Archaea</taxon>
        <taxon>Methanobacteriati</taxon>
        <taxon>Methanobacteriota</taxon>
        <taxon>Stenosarchaea group</taxon>
        <taxon>Halobacteria</taxon>
        <taxon>Halobacteriales</taxon>
        <taxon>Natrialbaceae</taxon>
        <taxon>Natronosalvus</taxon>
    </lineage>
</organism>
<keyword evidence="3" id="KW-1185">Reference proteome</keyword>